<evidence type="ECO:0000313" key="3">
    <source>
        <dbReference type="EMBL" id="AND16105.1"/>
    </source>
</evidence>
<accession>A0A169BWI2</accession>
<protein>
    <recommendedName>
        <fullName evidence="2">DUF4190 domain-containing protein</fullName>
    </recommendedName>
</protein>
<keyword evidence="1" id="KW-1133">Transmembrane helix</keyword>
<feature type="transmembrane region" description="Helical" evidence="1">
    <location>
        <begin position="51"/>
        <end position="73"/>
    </location>
</feature>
<feature type="domain" description="DUF4190" evidence="2">
    <location>
        <begin position="52"/>
        <end position="104"/>
    </location>
</feature>
<evidence type="ECO:0000313" key="4">
    <source>
        <dbReference type="Proteomes" id="UP000077071"/>
    </source>
</evidence>
<reference evidence="3 4" key="1">
    <citation type="submission" date="2016-05" db="EMBL/GenBank/DDBJ databases">
        <title>Complete genome sequence of Rathayibacter tritici NCPPB 1953.</title>
        <authorList>
            <person name="Park J."/>
            <person name="Lee H.-H."/>
            <person name="Lee S.-W."/>
            <person name="Seo Y.-S."/>
        </authorList>
    </citation>
    <scope>NUCLEOTIDE SEQUENCE [LARGE SCALE GENOMIC DNA]</scope>
    <source>
        <strain evidence="3 4">NCPPB 1953</strain>
    </source>
</reference>
<dbReference type="AlphaFoldDB" id="A0A169BWI2"/>
<dbReference type="Pfam" id="PF13828">
    <property type="entry name" value="DUF4190"/>
    <property type="match status" value="1"/>
</dbReference>
<keyword evidence="1" id="KW-0812">Transmembrane</keyword>
<feature type="transmembrane region" description="Helical" evidence="1">
    <location>
        <begin position="7"/>
        <end position="31"/>
    </location>
</feature>
<organism evidence="3 4">
    <name type="scientific">Rathayibacter tritici</name>
    <dbReference type="NCBI Taxonomy" id="33888"/>
    <lineage>
        <taxon>Bacteria</taxon>
        <taxon>Bacillati</taxon>
        <taxon>Actinomycetota</taxon>
        <taxon>Actinomycetes</taxon>
        <taxon>Micrococcales</taxon>
        <taxon>Microbacteriaceae</taxon>
        <taxon>Rathayibacter</taxon>
    </lineage>
</organism>
<sequence>MFAGLQGWHLLIIFVILSPVILLAVGLPVALVQGRARREAGLVTDPNVNPLAITAFVLSFVVGLAGVVGGHLARAQIRRTGEAGWGLTVFALILGYYATAVAVLVGGTVLASAFAQG</sequence>
<keyword evidence="1" id="KW-0472">Membrane</keyword>
<evidence type="ECO:0000259" key="2">
    <source>
        <dbReference type="Pfam" id="PF13828"/>
    </source>
</evidence>
<dbReference type="OrthoDB" id="4374883at2"/>
<dbReference type="KEGG" id="rtn:A6122_0953"/>
<name>A0A169BWI2_9MICO</name>
<feature type="transmembrane region" description="Helical" evidence="1">
    <location>
        <begin position="85"/>
        <end position="115"/>
    </location>
</feature>
<dbReference type="Proteomes" id="UP000077071">
    <property type="component" value="Chromosome"/>
</dbReference>
<proteinExistence type="predicted"/>
<dbReference type="EMBL" id="CP015515">
    <property type="protein sequence ID" value="AND16105.1"/>
    <property type="molecule type" value="Genomic_DNA"/>
</dbReference>
<dbReference type="InterPro" id="IPR025241">
    <property type="entry name" value="DUF4190"/>
</dbReference>
<dbReference type="PATRIC" id="fig|33888.3.peg.1055"/>
<evidence type="ECO:0000256" key="1">
    <source>
        <dbReference type="SAM" id="Phobius"/>
    </source>
</evidence>
<dbReference type="RefSeq" id="WP_068252266.1">
    <property type="nucleotide sequence ID" value="NZ_CP015515.1"/>
</dbReference>
<keyword evidence="4" id="KW-1185">Reference proteome</keyword>
<gene>
    <name evidence="3" type="ORF">A6122_0953</name>
</gene>